<accession>A0AAD4R1G5</accession>
<reference evidence="2" key="1">
    <citation type="submission" date="2022-01" db="EMBL/GenBank/DDBJ databases">
        <title>Genome Sequence Resource for Two Populations of Ditylenchus destructor, the Migratory Endoparasitic Phytonematode.</title>
        <authorList>
            <person name="Zhang H."/>
            <person name="Lin R."/>
            <person name="Xie B."/>
        </authorList>
    </citation>
    <scope>NUCLEOTIDE SEQUENCE</scope>
    <source>
        <strain evidence="2">BazhouSP</strain>
    </source>
</reference>
<feature type="chain" id="PRO_5042242837" description="Secreted protein" evidence="1">
    <location>
        <begin position="29"/>
        <end position="108"/>
    </location>
</feature>
<dbReference type="EMBL" id="JAKKPZ010000029">
    <property type="protein sequence ID" value="KAI1709680.1"/>
    <property type="molecule type" value="Genomic_DNA"/>
</dbReference>
<evidence type="ECO:0000313" key="3">
    <source>
        <dbReference type="Proteomes" id="UP001201812"/>
    </source>
</evidence>
<name>A0AAD4R1G5_9BILA</name>
<gene>
    <name evidence="2" type="ORF">DdX_11069</name>
</gene>
<feature type="signal peptide" evidence="1">
    <location>
        <begin position="1"/>
        <end position="28"/>
    </location>
</feature>
<protein>
    <recommendedName>
        <fullName evidence="4">Secreted protein</fullName>
    </recommendedName>
</protein>
<keyword evidence="1" id="KW-0732">Signal</keyword>
<organism evidence="2 3">
    <name type="scientific">Ditylenchus destructor</name>
    <dbReference type="NCBI Taxonomy" id="166010"/>
    <lineage>
        <taxon>Eukaryota</taxon>
        <taxon>Metazoa</taxon>
        <taxon>Ecdysozoa</taxon>
        <taxon>Nematoda</taxon>
        <taxon>Chromadorea</taxon>
        <taxon>Rhabditida</taxon>
        <taxon>Tylenchina</taxon>
        <taxon>Tylenchomorpha</taxon>
        <taxon>Sphaerularioidea</taxon>
        <taxon>Anguinidae</taxon>
        <taxon>Anguininae</taxon>
        <taxon>Ditylenchus</taxon>
    </lineage>
</organism>
<keyword evidence="3" id="KW-1185">Reference proteome</keyword>
<sequence>MVTKAARLFLCGLSSECLFLSGVRGRWAFPPDGGPFVPCDFARVQLFWLESSKRGTQQLNPIFAALSCPSFNNNQQDRRCWRTYADVQEGIWSAGKQRSAEVVLSGAE</sequence>
<evidence type="ECO:0008006" key="4">
    <source>
        <dbReference type="Google" id="ProtNLM"/>
    </source>
</evidence>
<evidence type="ECO:0000313" key="2">
    <source>
        <dbReference type="EMBL" id="KAI1709680.1"/>
    </source>
</evidence>
<comment type="caution">
    <text evidence="2">The sequence shown here is derived from an EMBL/GenBank/DDBJ whole genome shotgun (WGS) entry which is preliminary data.</text>
</comment>
<evidence type="ECO:0000256" key="1">
    <source>
        <dbReference type="SAM" id="SignalP"/>
    </source>
</evidence>
<proteinExistence type="predicted"/>
<dbReference type="AlphaFoldDB" id="A0AAD4R1G5"/>
<dbReference type="Proteomes" id="UP001201812">
    <property type="component" value="Unassembled WGS sequence"/>
</dbReference>